<name>A0ACB0FK20_RANTA</name>
<protein>
    <submittedName>
        <fullName evidence="1">Uncharacterized protein</fullName>
    </submittedName>
</protein>
<sequence>MWPAQHLSARLADSLSSHHLFPAGMTEAFTLIYCRLSENPEVPLRAEIRKLQENANGPAAPQHRGLIETHVVGRIHIASRSPHAMEFPTSQPCNTPENQKDVNTDFSINRQETKQPHSPSGALGHLSALKSGGLLKAVPSNFYVDLSQY</sequence>
<dbReference type="Proteomes" id="UP001162501">
    <property type="component" value="Chromosome 7"/>
</dbReference>
<evidence type="ECO:0000313" key="1">
    <source>
        <dbReference type="EMBL" id="CAI9712544.1"/>
    </source>
</evidence>
<reference evidence="1" key="1">
    <citation type="submission" date="2023-05" db="EMBL/GenBank/DDBJ databases">
        <authorList>
            <consortium name="ELIXIR-Norway"/>
        </authorList>
    </citation>
    <scope>NUCLEOTIDE SEQUENCE</scope>
</reference>
<organism evidence="1 2">
    <name type="scientific">Rangifer tarandus platyrhynchus</name>
    <name type="common">Svalbard reindeer</name>
    <dbReference type="NCBI Taxonomy" id="3082113"/>
    <lineage>
        <taxon>Eukaryota</taxon>
        <taxon>Metazoa</taxon>
        <taxon>Chordata</taxon>
        <taxon>Craniata</taxon>
        <taxon>Vertebrata</taxon>
        <taxon>Euteleostomi</taxon>
        <taxon>Mammalia</taxon>
        <taxon>Eutheria</taxon>
        <taxon>Laurasiatheria</taxon>
        <taxon>Artiodactyla</taxon>
        <taxon>Ruminantia</taxon>
        <taxon>Pecora</taxon>
        <taxon>Cervidae</taxon>
        <taxon>Odocoileinae</taxon>
        <taxon>Rangifer</taxon>
    </lineage>
</organism>
<dbReference type="EMBL" id="OX596091">
    <property type="protein sequence ID" value="CAI9712544.1"/>
    <property type="molecule type" value="Genomic_DNA"/>
</dbReference>
<evidence type="ECO:0000313" key="2">
    <source>
        <dbReference type="Proteomes" id="UP001162501"/>
    </source>
</evidence>
<proteinExistence type="predicted"/>
<accession>A0ACB0FK20</accession>
<gene>
    <name evidence="1" type="ORF">MRATA1EN3_LOCUS23757</name>
</gene>